<feature type="transmembrane region" description="Helical" evidence="1">
    <location>
        <begin position="12"/>
        <end position="35"/>
    </location>
</feature>
<accession>A0ABD5ZXY0</accession>
<dbReference type="Proteomes" id="UP001596434">
    <property type="component" value="Unassembled WGS sequence"/>
</dbReference>
<gene>
    <name evidence="2" type="ORF">ACFQKE_07810</name>
</gene>
<organism evidence="2 3">
    <name type="scientific">Haloplanus litoreus</name>
    <dbReference type="NCBI Taxonomy" id="767515"/>
    <lineage>
        <taxon>Archaea</taxon>
        <taxon>Methanobacteriati</taxon>
        <taxon>Methanobacteriota</taxon>
        <taxon>Stenosarchaea group</taxon>
        <taxon>Halobacteria</taxon>
        <taxon>Halobacteriales</taxon>
        <taxon>Haloferacaceae</taxon>
        <taxon>Haloplanus</taxon>
    </lineage>
</organism>
<name>A0ABD5ZXY0_9EURY</name>
<evidence type="ECO:0000313" key="3">
    <source>
        <dbReference type="Proteomes" id="UP001596434"/>
    </source>
</evidence>
<keyword evidence="1" id="KW-0472">Membrane</keyword>
<keyword evidence="3" id="KW-1185">Reference proteome</keyword>
<evidence type="ECO:0000313" key="2">
    <source>
        <dbReference type="EMBL" id="MFC7255200.1"/>
    </source>
</evidence>
<proteinExistence type="predicted"/>
<dbReference type="AlphaFoldDB" id="A0ABD5ZXY0"/>
<reference evidence="2 3" key="1">
    <citation type="journal article" date="2019" name="Int. J. Syst. Evol. Microbiol.">
        <title>The Global Catalogue of Microorganisms (GCM) 10K type strain sequencing project: providing services to taxonomists for standard genome sequencing and annotation.</title>
        <authorList>
            <consortium name="The Broad Institute Genomics Platform"/>
            <consortium name="The Broad Institute Genome Sequencing Center for Infectious Disease"/>
            <person name="Wu L."/>
            <person name="Ma J."/>
        </authorList>
    </citation>
    <scope>NUCLEOTIDE SEQUENCE [LARGE SCALE GENOMIC DNA]</scope>
    <source>
        <strain evidence="2 3">GX21</strain>
    </source>
</reference>
<keyword evidence="1" id="KW-0812">Transmembrane</keyword>
<dbReference type="GeneID" id="96953546"/>
<evidence type="ECO:0008006" key="4">
    <source>
        <dbReference type="Google" id="ProtNLM"/>
    </source>
</evidence>
<evidence type="ECO:0000256" key="1">
    <source>
        <dbReference type="SAM" id="Phobius"/>
    </source>
</evidence>
<dbReference type="EMBL" id="JBHTAT010000001">
    <property type="protein sequence ID" value="MFC7255200.1"/>
    <property type="molecule type" value="Genomic_DNA"/>
</dbReference>
<sequence>MFGLPSTALQWLSAGLVLLIAGVLIKFRGWTFLLAGYDETSPVPDEVVADVAGNSILRIGLAAIVLGVLIVSTDVPPYLPGVFGGIIVLAVVRMIYRLRTYTPANTT</sequence>
<dbReference type="RefSeq" id="WP_379703415.1">
    <property type="nucleotide sequence ID" value="NZ_JBHTAT010000001.1"/>
</dbReference>
<comment type="caution">
    <text evidence="2">The sequence shown here is derived from an EMBL/GenBank/DDBJ whole genome shotgun (WGS) entry which is preliminary data.</text>
</comment>
<keyword evidence="1" id="KW-1133">Transmembrane helix</keyword>
<protein>
    <recommendedName>
        <fullName evidence="4">DUF3784 domain-containing protein</fullName>
    </recommendedName>
</protein>
<feature type="transmembrane region" description="Helical" evidence="1">
    <location>
        <begin position="78"/>
        <end position="96"/>
    </location>
</feature>
<feature type="transmembrane region" description="Helical" evidence="1">
    <location>
        <begin position="47"/>
        <end position="72"/>
    </location>
</feature>